<reference evidence="1 2" key="1">
    <citation type="submission" date="2007-04" db="EMBL/GenBank/DDBJ databases">
        <authorList>
            <person name="Fulton L."/>
            <person name="Clifton S."/>
            <person name="Fulton B."/>
            <person name="Xu J."/>
            <person name="Minx P."/>
            <person name="Pepin K.H."/>
            <person name="Johnson M."/>
            <person name="Thiruvilangam P."/>
            <person name="Bhonagiri V."/>
            <person name="Nash W.E."/>
            <person name="Mardis E.R."/>
            <person name="Wilson R.K."/>
        </authorList>
    </citation>
    <scope>NUCLEOTIDE SEQUENCE [LARGE SCALE GENOMIC DNA]</scope>
    <source>
        <strain evidence="1 2">ATCC 29799</strain>
    </source>
</reference>
<evidence type="ECO:0000313" key="2">
    <source>
        <dbReference type="Proteomes" id="UP000003639"/>
    </source>
</evidence>
<dbReference type="EMBL" id="AAXG02000007">
    <property type="protein sequence ID" value="EDN01215.1"/>
    <property type="molecule type" value="Genomic_DNA"/>
</dbReference>
<proteinExistence type="predicted"/>
<name>A6NSH7_9FIRM</name>
<sequence>MKLRNVLLLVIALLLLTASVFERRRCGWDRACQCGFDESVSLRDLRYGCSFVCDGLSQA</sequence>
<comment type="caution">
    <text evidence="1">The sequence shown here is derived from an EMBL/GenBank/DDBJ whole genome shotgun (WGS) entry which is preliminary data.</text>
</comment>
<keyword evidence="2" id="KW-1185">Reference proteome</keyword>
<dbReference type="AlphaFoldDB" id="A6NSH7"/>
<protein>
    <submittedName>
        <fullName evidence="1">Uncharacterized protein</fullName>
    </submittedName>
</protein>
<organism evidence="1 2">
    <name type="scientific">Pseudoflavonifractor capillosus ATCC 29799</name>
    <dbReference type="NCBI Taxonomy" id="411467"/>
    <lineage>
        <taxon>Bacteria</taxon>
        <taxon>Bacillati</taxon>
        <taxon>Bacillota</taxon>
        <taxon>Clostridia</taxon>
        <taxon>Eubacteriales</taxon>
        <taxon>Oscillospiraceae</taxon>
        <taxon>Pseudoflavonifractor</taxon>
    </lineage>
</organism>
<evidence type="ECO:0000313" key="1">
    <source>
        <dbReference type="EMBL" id="EDN01215.1"/>
    </source>
</evidence>
<reference evidence="1 2" key="2">
    <citation type="submission" date="2007-06" db="EMBL/GenBank/DDBJ databases">
        <title>Draft genome sequence of Pseudoflavonifractor capillosus ATCC 29799.</title>
        <authorList>
            <person name="Sudarsanam P."/>
            <person name="Ley R."/>
            <person name="Guruge J."/>
            <person name="Turnbaugh P.J."/>
            <person name="Mahowald M."/>
            <person name="Liep D."/>
            <person name="Gordon J."/>
        </authorList>
    </citation>
    <scope>NUCLEOTIDE SEQUENCE [LARGE SCALE GENOMIC DNA]</scope>
    <source>
        <strain evidence="1 2">ATCC 29799</strain>
    </source>
</reference>
<dbReference type="Proteomes" id="UP000003639">
    <property type="component" value="Unassembled WGS sequence"/>
</dbReference>
<accession>A6NSH7</accession>
<gene>
    <name evidence="1" type="ORF">BACCAP_01156</name>
</gene>